<dbReference type="Gramene" id="OPUNC09G03570.1">
    <property type="protein sequence ID" value="OPUNC09G03570.1"/>
    <property type="gene ID" value="OPUNC09G03570"/>
</dbReference>
<keyword evidence="2" id="KW-1185">Reference proteome</keyword>
<reference evidence="1" key="1">
    <citation type="submission" date="2015-04" db="UniProtKB">
        <authorList>
            <consortium name="EnsemblPlants"/>
        </authorList>
    </citation>
    <scope>IDENTIFICATION</scope>
</reference>
<dbReference type="AlphaFoldDB" id="A0A0E0LZD5"/>
<sequence>MEGKLSGLIFHLLVTKARELIRGIRVMVLMESNSSSDSERTVTADFRIFVHPGGYGDQEKPIAREGKVLAISLMWILGCSQDKGRKVEGFNLGLWDVLVFLGKTQVKNNEEIFLNHGRFIQERMRLTETDGTSRSIFEMIRRPRTRYVKLFMLYVDRLYNFS</sequence>
<reference evidence="1" key="2">
    <citation type="submission" date="2018-05" db="EMBL/GenBank/DDBJ databases">
        <title>OpunRS2 (Oryza punctata Reference Sequence Version 2).</title>
        <authorList>
            <person name="Zhang J."/>
            <person name="Kudrna D."/>
            <person name="Lee S."/>
            <person name="Talag J."/>
            <person name="Welchert J."/>
            <person name="Wing R.A."/>
        </authorList>
    </citation>
    <scope>NUCLEOTIDE SEQUENCE [LARGE SCALE GENOMIC DNA]</scope>
</reference>
<accession>A0A0E0LZD5</accession>
<organism evidence="1">
    <name type="scientific">Oryza punctata</name>
    <name type="common">Red rice</name>
    <dbReference type="NCBI Taxonomy" id="4537"/>
    <lineage>
        <taxon>Eukaryota</taxon>
        <taxon>Viridiplantae</taxon>
        <taxon>Streptophyta</taxon>
        <taxon>Embryophyta</taxon>
        <taxon>Tracheophyta</taxon>
        <taxon>Spermatophyta</taxon>
        <taxon>Magnoliopsida</taxon>
        <taxon>Liliopsida</taxon>
        <taxon>Poales</taxon>
        <taxon>Poaceae</taxon>
        <taxon>BOP clade</taxon>
        <taxon>Oryzoideae</taxon>
        <taxon>Oryzeae</taxon>
        <taxon>Oryzinae</taxon>
        <taxon>Oryza</taxon>
    </lineage>
</organism>
<dbReference type="Proteomes" id="UP000026962">
    <property type="component" value="Chromosome 9"/>
</dbReference>
<proteinExistence type="predicted"/>
<dbReference type="HOGENOM" id="CLU_1638120_0_0_1"/>
<name>A0A0E0LZD5_ORYPU</name>
<protein>
    <submittedName>
        <fullName evidence="1">Uncharacterized protein</fullName>
    </submittedName>
</protein>
<evidence type="ECO:0000313" key="1">
    <source>
        <dbReference type="EnsemblPlants" id="OPUNC09G03570.1"/>
    </source>
</evidence>
<dbReference type="EnsemblPlants" id="OPUNC09G03570.1">
    <property type="protein sequence ID" value="OPUNC09G03570.1"/>
    <property type="gene ID" value="OPUNC09G03570"/>
</dbReference>
<evidence type="ECO:0000313" key="2">
    <source>
        <dbReference type="Proteomes" id="UP000026962"/>
    </source>
</evidence>